<dbReference type="SMART" id="SM00507">
    <property type="entry name" value="HNHc"/>
    <property type="match status" value="1"/>
</dbReference>
<dbReference type="PANTHER" id="PTHR41286:SF1">
    <property type="entry name" value="HNH NUCLEASE YAJD-RELATED"/>
    <property type="match status" value="1"/>
</dbReference>
<dbReference type="Proteomes" id="UP000655830">
    <property type="component" value="Unassembled WGS sequence"/>
</dbReference>
<protein>
    <recommendedName>
        <fullName evidence="4">Putative HNH nuclease YajD</fullName>
    </recommendedName>
</protein>
<evidence type="ECO:0000256" key="2">
    <source>
        <dbReference type="ARBA" id="ARBA00022801"/>
    </source>
</evidence>
<evidence type="ECO:0000313" key="7">
    <source>
        <dbReference type="Proteomes" id="UP000655830"/>
    </source>
</evidence>
<keyword evidence="6" id="KW-0255">Endonuclease</keyword>
<dbReference type="Pfam" id="PF01844">
    <property type="entry name" value="HNH"/>
    <property type="match status" value="1"/>
</dbReference>
<organism evidence="6 7">
    <name type="scientific">Zhenhengia yiwuensis</name>
    <dbReference type="NCBI Taxonomy" id="2763666"/>
    <lineage>
        <taxon>Bacteria</taxon>
        <taxon>Bacillati</taxon>
        <taxon>Bacillota</taxon>
        <taxon>Clostridia</taxon>
        <taxon>Lachnospirales</taxon>
        <taxon>Lachnospiraceae</taxon>
        <taxon>Zhenhengia</taxon>
    </lineage>
</organism>
<evidence type="ECO:0000259" key="5">
    <source>
        <dbReference type="SMART" id="SM00507"/>
    </source>
</evidence>
<dbReference type="GO" id="GO:0005829">
    <property type="term" value="C:cytosol"/>
    <property type="evidence" value="ECO:0007669"/>
    <property type="project" value="TreeGrafter"/>
</dbReference>
<gene>
    <name evidence="6" type="ORF">H8718_11580</name>
</gene>
<comment type="caution">
    <text evidence="6">The sequence shown here is derived from an EMBL/GenBank/DDBJ whole genome shotgun (WGS) entry which is preliminary data.</text>
</comment>
<evidence type="ECO:0000256" key="4">
    <source>
        <dbReference type="ARBA" id="ARBA00040194"/>
    </source>
</evidence>
<dbReference type="RefSeq" id="WP_249333032.1">
    <property type="nucleotide sequence ID" value="NZ_JACRSY010000017.1"/>
</dbReference>
<dbReference type="GO" id="GO:0003676">
    <property type="term" value="F:nucleic acid binding"/>
    <property type="evidence" value="ECO:0007669"/>
    <property type="project" value="InterPro"/>
</dbReference>
<dbReference type="InterPro" id="IPR002711">
    <property type="entry name" value="HNH"/>
</dbReference>
<comment type="similarity">
    <text evidence="3">Belongs to the HNH nuclease family.</text>
</comment>
<dbReference type="AlphaFoldDB" id="A0A926IEQ7"/>
<dbReference type="InterPro" id="IPR003615">
    <property type="entry name" value="HNH_nuc"/>
</dbReference>
<keyword evidence="1" id="KW-0540">Nuclease</keyword>
<sequence length="115" mass="13980">MPSKPLKPCKHLYCPELTADRFCQRHRHQHERTSAAQRGYNRRWVKARKLFLQEHPLCIRCQEQGKLTQATVVDHITPHRGDNKLFWDKSNWQPLCKRCHDKKTMTEDRHQEYKY</sequence>
<evidence type="ECO:0000256" key="1">
    <source>
        <dbReference type="ARBA" id="ARBA00022722"/>
    </source>
</evidence>
<evidence type="ECO:0000256" key="3">
    <source>
        <dbReference type="ARBA" id="ARBA00038412"/>
    </source>
</evidence>
<dbReference type="EMBL" id="JACRSY010000017">
    <property type="protein sequence ID" value="MBC8580164.1"/>
    <property type="molecule type" value="Genomic_DNA"/>
</dbReference>
<evidence type="ECO:0000313" key="6">
    <source>
        <dbReference type="EMBL" id="MBC8580164.1"/>
    </source>
</evidence>
<dbReference type="GO" id="GO:0016787">
    <property type="term" value="F:hydrolase activity"/>
    <property type="evidence" value="ECO:0007669"/>
    <property type="project" value="UniProtKB-KW"/>
</dbReference>
<dbReference type="GO" id="GO:0008270">
    <property type="term" value="F:zinc ion binding"/>
    <property type="evidence" value="ECO:0007669"/>
    <property type="project" value="InterPro"/>
</dbReference>
<keyword evidence="7" id="KW-1185">Reference proteome</keyword>
<reference evidence="6" key="1">
    <citation type="submission" date="2020-08" db="EMBL/GenBank/DDBJ databases">
        <title>Genome public.</title>
        <authorList>
            <person name="Liu C."/>
            <person name="Sun Q."/>
        </authorList>
    </citation>
    <scope>NUCLEOTIDE SEQUENCE</scope>
    <source>
        <strain evidence="6">NSJ-12</strain>
    </source>
</reference>
<proteinExistence type="inferred from homology"/>
<name>A0A926IEQ7_9FIRM</name>
<dbReference type="GO" id="GO:0004519">
    <property type="term" value="F:endonuclease activity"/>
    <property type="evidence" value="ECO:0007669"/>
    <property type="project" value="UniProtKB-KW"/>
</dbReference>
<dbReference type="CDD" id="cd00085">
    <property type="entry name" value="HNHc"/>
    <property type="match status" value="1"/>
</dbReference>
<accession>A0A926IEQ7</accession>
<keyword evidence="2" id="KW-0378">Hydrolase</keyword>
<feature type="domain" description="HNH nuclease" evidence="5">
    <location>
        <begin position="46"/>
        <end position="101"/>
    </location>
</feature>
<dbReference type="Gene3D" id="1.10.30.50">
    <property type="match status" value="1"/>
</dbReference>
<dbReference type="PANTHER" id="PTHR41286">
    <property type="entry name" value="HNH NUCLEASE YAJD-RELATED"/>
    <property type="match status" value="1"/>
</dbReference>